<dbReference type="RefSeq" id="XP_018162599.1">
    <property type="nucleotide sequence ID" value="XM_018297783.1"/>
</dbReference>
<reference evidence="2" key="1">
    <citation type="journal article" date="2017" name="BMC Genomics">
        <title>Gapless genome assembly of Colletotrichum higginsianum reveals chromosome structure and association of transposable elements with secondary metabolite gene clusters.</title>
        <authorList>
            <person name="Dallery J.-F."/>
            <person name="Lapalu N."/>
            <person name="Zampounis A."/>
            <person name="Pigne S."/>
            <person name="Luyten I."/>
            <person name="Amselem J."/>
            <person name="Wittenberg A.H.J."/>
            <person name="Zhou S."/>
            <person name="de Queiroz M.V."/>
            <person name="Robin G.P."/>
            <person name="Auger A."/>
            <person name="Hainaut M."/>
            <person name="Henrissat B."/>
            <person name="Kim K.-T."/>
            <person name="Lee Y.-H."/>
            <person name="Lespinet O."/>
            <person name="Schwartz D.C."/>
            <person name="Thon M.R."/>
            <person name="O'Connell R.J."/>
        </authorList>
    </citation>
    <scope>NUCLEOTIDE SEQUENCE [LARGE SCALE GENOMIC DNA]</scope>
    <source>
        <strain evidence="2">IMI 349063</strain>
    </source>
</reference>
<proteinExistence type="predicted"/>
<gene>
    <name evidence="1" type="ORF">CH63R_02808</name>
</gene>
<evidence type="ECO:0000313" key="1">
    <source>
        <dbReference type="EMBL" id="OBR14082.1"/>
    </source>
</evidence>
<dbReference type="VEuPathDB" id="FungiDB:CH63R_02808"/>
<dbReference type="Proteomes" id="UP000092177">
    <property type="component" value="Chromosome 2"/>
</dbReference>
<protein>
    <submittedName>
        <fullName evidence="1">Uncharacterized protein</fullName>
    </submittedName>
</protein>
<name>A0A1B7YQ51_COLHI</name>
<dbReference type="AlphaFoldDB" id="A0A1B7YQ51"/>
<accession>A0A1B7YQ51</accession>
<sequence length="111" mass="12508">MPSPPKRTRSYTNRGWNLGRGCATQGDQNLVEMPDGLFEDSVYLKYRAAVDHTLCAGGLLHAIRGMSTGYCNFWGWASIRVLPSIWEPAGLEGTEEPRERPLAWKGLFYFI</sequence>
<organism evidence="1 2">
    <name type="scientific">Colletotrichum higginsianum (strain IMI 349063)</name>
    <name type="common">Crucifer anthracnose fungus</name>
    <dbReference type="NCBI Taxonomy" id="759273"/>
    <lineage>
        <taxon>Eukaryota</taxon>
        <taxon>Fungi</taxon>
        <taxon>Dikarya</taxon>
        <taxon>Ascomycota</taxon>
        <taxon>Pezizomycotina</taxon>
        <taxon>Sordariomycetes</taxon>
        <taxon>Hypocreomycetidae</taxon>
        <taxon>Glomerellales</taxon>
        <taxon>Glomerellaceae</taxon>
        <taxon>Colletotrichum</taxon>
        <taxon>Colletotrichum destructivum species complex</taxon>
    </lineage>
</organism>
<keyword evidence="2" id="KW-1185">Reference proteome</keyword>
<evidence type="ECO:0000313" key="2">
    <source>
        <dbReference type="Proteomes" id="UP000092177"/>
    </source>
</evidence>
<dbReference type="EMBL" id="LTAN01000002">
    <property type="protein sequence ID" value="OBR14082.1"/>
    <property type="molecule type" value="Genomic_DNA"/>
</dbReference>
<dbReference type="KEGG" id="chig:CH63R_02808"/>
<dbReference type="GeneID" id="28861890"/>
<comment type="caution">
    <text evidence="1">The sequence shown here is derived from an EMBL/GenBank/DDBJ whole genome shotgun (WGS) entry which is preliminary data.</text>
</comment>